<evidence type="ECO:0000259" key="10">
    <source>
        <dbReference type="PROSITE" id="PS50222"/>
    </source>
</evidence>
<evidence type="ECO:0000313" key="12">
    <source>
        <dbReference type="Proteomes" id="UP000821866"/>
    </source>
</evidence>
<comment type="subcellular location">
    <subcellularLocation>
        <location evidence="1">Mitochondrion inner membrane</location>
    </subcellularLocation>
    <subcellularLocation>
        <location evidence="2">Mitochondrion intermembrane space</location>
    </subcellularLocation>
</comment>
<dbReference type="GO" id="GO:0005509">
    <property type="term" value="F:calcium ion binding"/>
    <property type="evidence" value="ECO:0007669"/>
    <property type="project" value="InterPro"/>
</dbReference>
<keyword evidence="7" id="KW-0496">Mitochondrion</keyword>
<dbReference type="AlphaFoldDB" id="A0A9J6DEU0"/>
<keyword evidence="12" id="KW-1185">Reference proteome</keyword>
<dbReference type="PROSITE" id="PS00018">
    <property type="entry name" value="EF_HAND_1"/>
    <property type="match status" value="2"/>
</dbReference>
<evidence type="ECO:0000256" key="1">
    <source>
        <dbReference type="ARBA" id="ARBA00004273"/>
    </source>
</evidence>
<evidence type="ECO:0000256" key="5">
    <source>
        <dbReference type="ARBA" id="ARBA00022837"/>
    </source>
</evidence>
<reference evidence="11" key="1">
    <citation type="journal article" date="2020" name="Cell">
        <title>Large-Scale Comparative Analyses of Tick Genomes Elucidate Their Genetic Diversity and Vector Capacities.</title>
        <authorList>
            <consortium name="Tick Genome and Microbiome Consortium (TIGMIC)"/>
            <person name="Jia N."/>
            <person name="Wang J."/>
            <person name="Shi W."/>
            <person name="Du L."/>
            <person name="Sun Y."/>
            <person name="Zhan W."/>
            <person name="Jiang J.F."/>
            <person name="Wang Q."/>
            <person name="Zhang B."/>
            <person name="Ji P."/>
            <person name="Bell-Sakyi L."/>
            <person name="Cui X.M."/>
            <person name="Yuan T.T."/>
            <person name="Jiang B.G."/>
            <person name="Yang W.F."/>
            <person name="Lam T.T."/>
            <person name="Chang Q.C."/>
            <person name="Ding S.J."/>
            <person name="Wang X.J."/>
            <person name="Zhu J.G."/>
            <person name="Ruan X.D."/>
            <person name="Zhao L."/>
            <person name="Wei J.T."/>
            <person name="Ye R.Z."/>
            <person name="Que T.C."/>
            <person name="Du C.H."/>
            <person name="Zhou Y.H."/>
            <person name="Cheng J.X."/>
            <person name="Dai P.F."/>
            <person name="Guo W.B."/>
            <person name="Han X.H."/>
            <person name="Huang E.J."/>
            <person name="Li L.F."/>
            <person name="Wei W."/>
            <person name="Gao Y.C."/>
            <person name="Liu J.Z."/>
            <person name="Shao H.Z."/>
            <person name="Wang X."/>
            <person name="Wang C.C."/>
            <person name="Yang T.C."/>
            <person name="Huo Q.B."/>
            <person name="Li W."/>
            <person name="Chen H.Y."/>
            <person name="Chen S.E."/>
            <person name="Zhou L.G."/>
            <person name="Ni X.B."/>
            <person name="Tian J.H."/>
            <person name="Sheng Y."/>
            <person name="Liu T."/>
            <person name="Pan Y.S."/>
            <person name="Xia L.Y."/>
            <person name="Li J."/>
            <person name="Zhao F."/>
            <person name="Cao W.C."/>
        </authorList>
    </citation>
    <scope>NUCLEOTIDE SEQUENCE</scope>
    <source>
        <strain evidence="11">Rmic-2018</strain>
    </source>
</reference>
<dbReference type="CDD" id="cd16175">
    <property type="entry name" value="EFh_MICU3"/>
    <property type="match status" value="1"/>
</dbReference>
<dbReference type="PANTHER" id="PTHR12294:SF13">
    <property type="entry name" value="MITOCHONDRIAL CALCIUM UPTAKE 3, ISOFORM D"/>
    <property type="match status" value="1"/>
</dbReference>
<dbReference type="VEuPathDB" id="VectorBase:LOC119174954"/>
<evidence type="ECO:0000256" key="8">
    <source>
        <dbReference type="ARBA" id="ARBA00023136"/>
    </source>
</evidence>
<evidence type="ECO:0000256" key="3">
    <source>
        <dbReference type="ARBA" id="ARBA00022737"/>
    </source>
</evidence>
<feature type="domain" description="EF-hand" evidence="10">
    <location>
        <begin position="378"/>
        <end position="413"/>
    </location>
</feature>
<keyword evidence="3" id="KW-0677">Repeat</keyword>
<keyword evidence="8 9" id="KW-0472">Membrane</keyword>
<evidence type="ECO:0000313" key="11">
    <source>
        <dbReference type="EMBL" id="KAH8020530.1"/>
    </source>
</evidence>
<name>A0A9J6DEU0_RHIMP</name>
<dbReference type="GO" id="GO:0051560">
    <property type="term" value="P:mitochondrial calcium ion homeostasis"/>
    <property type="evidence" value="ECO:0007669"/>
    <property type="project" value="TreeGrafter"/>
</dbReference>
<protein>
    <recommendedName>
        <fullName evidence="10">EF-hand domain-containing protein</fullName>
    </recommendedName>
</protein>
<dbReference type="Pfam" id="PF13499">
    <property type="entry name" value="EF-hand_7"/>
    <property type="match status" value="1"/>
</dbReference>
<comment type="caution">
    <text evidence="11">The sequence shown here is derived from an EMBL/GenBank/DDBJ whole genome shotgun (WGS) entry which is preliminary data.</text>
</comment>
<accession>A0A9J6DEU0</accession>
<dbReference type="GO" id="GO:0005758">
    <property type="term" value="C:mitochondrial intermembrane space"/>
    <property type="evidence" value="ECO:0007669"/>
    <property type="project" value="UniProtKB-SubCell"/>
</dbReference>
<dbReference type="InterPro" id="IPR039800">
    <property type="entry name" value="MICU1/2/3"/>
</dbReference>
<organism evidence="11 12">
    <name type="scientific">Rhipicephalus microplus</name>
    <name type="common">Cattle tick</name>
    <name type="synonym">Boophilus microplus</name>
    <dbReference type="NCBI Taxonomy" id="6941"/>
    <lineage>
        <taxon>Eukaryota</taxon>
        <taxon>Metazoa</taxon>
        <taxon>Ecdysozoa</taxon>
        <taxon>Arthropoda</taxon>
        <taxon>Chelicerata</taxon>
        <taxon>Arachnida</taxon>
        <taxon>Acari</taxon>
        <taxon>Parasitiformes</taxon>
        <taxon>Ixodida</taxon>
        <taxon>Ixodoidea</taxon>
        <taxon>Ixodidae</taxon>
        <taxon>Rhipicephalinae</taxon>
        <taxon>Rhipicephalus</taxon>
        <taxon>Boophilus</taxon>
    </lineage>
</organism>
<dbReference type="InterPro" id="IPR018247">
    <property type="entry name" value="EF_Hand_1_Ca_BS"/>
</dbReference>
<evidence type="ECO:0000256" key="9">
    <source>
        <dbReference type="SAM" id="Phobius"/>
    </source>
</evidence>
<keyword evidence="9" id="KW-0812">Transmembrane</keyword>
<dbReference type="InterPro" id="IPR002048">
    <property type="entry name" value="EF_hand_dom"/>
</dbReference>
<evidence type="ECO:0000256" key="6">
    <source>
        <dbReference type="ARBA" id="ARBA00022946"/>
    </source>
</evidence>
<evidence type="ECO:0000256" key="4">
    <source>
        <dbReference type="ARBA" id="ARBA00022792"/>
    </source>
</evidence>
<reference evidence="11" key="2">
    <citation type="submission" date="2021-09" db="EMBL/GenBank/DDBJ databases">
        <authorList>
            <person name="Jia N."/>
            <person name="Wang J."/>
            <person name="Shi W."/>
            <person name="Du L."/>
            <person name="Sun Y."/>
            <person name="Zhan W."/>
            <person name="Jiang J."/>
            <person name="Wang Q."/>
            <person name="Zhang B."/>
            <person name="Ji P."/>
            <person name="Sakyi L.B."/>
            <person name="Cui X."/>
            <person name="Yuan T."/>
            <person name="Jiang B."/>
            <person name="Yang W."/>
            <person name="Lam T.T.-Y."/>
            <person name="Chang Q."/>
            <person name="Ding S."/>
            <person name="Wang X."/>
            <person name="Zhu J."/>
            <person name="Ruan X."/>
            <person name="Zhao L."/>
            <person name="Wei J."/>
            <person name="Que T."/>
            <person name="Du C."/>
            <person name="Cheng J."/>
            <person name="Dai P."/>
            <person name="Han X."/>
            <person name="Huang E."/>
            <person name="Gao Y."/>
            <person name="Liu J."/>
            <person name="Shao H."/>
            <person name="Ye R."/>
            <person name="Li L."/>
            <person name="Wei W."/>
            <person name="Wang X."/>
            <person name="Wang C."/>
            <person name="Huo Q."/>
            <person name="Li W."/>
            <person name="Guo W."/>
            <person name="Chen H."/>
            <person name="Chen S."/>
            <person name="Zhou L."/>
            <person name="Zhou L."/>
            <person name="Ni X."/>
            <person name="Tian J."/>
            <person name="Zhou Y."/>
            <person name="Sheng Y."/>
            <person name="Liu T."/>
            <person name="Pan Y."/>
            <person name="Xia L."/>
            <person name="Li J."/>
            <person name="Zhao F."/>
            <person name="Cao W."/>
        </authorList>
    </citation>
    <scope>NUCLEOTIDE SEQUENCE</scope>
    <source>
        <strain evidence="11">Rmic-2018</strain>
        <tissue evidence="11">Larvae</tissue>
    </source>
</reference>
<keyword evidence="9" id="KW-1133">Transmembrane helix</keyword>
<dbReference type="PROSITE" id="PS50222">
    <property type="entry name" value="EF_HAND_2"/>
    <property type="match status" value="2"/>
</dbReference>
<feature type="transmembrane region" description="Helical" evidence="9">
    <location>
        <begin position="12"/>
        <end position="31"/>
    </location>
</feature>
<keyword evidence="6" id="KW-0809">Transit peptide</keyword>
<evidence type="ECO:0000256" key="7">
    <source>
        <dbReference type="ARBA" id="ARBA00023128"/>
    </source>
</evidence>
<proteinExistence type="predicted"/>
<dbReference type="VEuPathDB" id="VectorBase:LOC119174952"/>
<sequence>MSHKRIVEKTLRYGVPVSIVASASMATYLLVSKRPLTVLAKRPTKEMRDAAIREDREEAEHTMHLTQRERRFIRFASVEYEGQLYMTPEDFLESLTESEPRPRLHRHHLSKKELDHMLEQTPARKYGSTKLFRDLRERGIISYTEYLFLLSVLTKPQSGFRIAFNMFDTDGNQRVDKQEFLVVLQILVAALFFKKSGKLGLFTDVPPDVLEKIFSTVARRGKRLTGNADVPELEDGESKNYDIVDTTLLVHLFGKKGSDTLKYDDFHRFMDNLQTEVLELEFTEFSRGMPSISEVDFARILLRYTYIHSANYEAYIDRVKDRIPEEKGITFDQFKAFCQFLNNLDDFSIAMRMFTYANKPISQEEFHRAVKICTGHSLDPHLVDTVFQIFDADGDGFLSYKEFIAIMRDRLHRGLRHLSEEYWYLFLSGLGPTRQAMDPNAAGTPWARTAYASTTYGPIYGTQSACTIFAGTAGTSWDASICTTQTSSTANWRHAVRRATSTTRRLLGRASVVVLGGWGRKTLAVIGFTSGECPGGGMGPPAVAPMPPMGVSEKETFDYGHVSSSQPHASQSYDYNHGGAEQYAQYAPPPPLMDVGAAQTLLQPNEAGILRLFSGAEEDRVA</sequence>
<gene>
    <name evidence="11" type="ORF">HPB51_002479</name>
</gene>
<dbReference type="Proteomes" id="UP000821866">
    <property type="component" value="Chromosome 7"/>
</dbReference>
<dbReference type="InterPro" id="IPR011992">
    <property type="entry name" value="EF-hand-dom_pair"/>
</dbReference>
<feature type="domain" description="EF-hand" evidence="10">
    <location>
        <begin position="155"/>
        <end position="190"/>
    </location>
</feature>
<dbReference type="EMBL" id="JABSTU010000009">
    <property type="protein sequence ID" value="KAH8020530.1"/>
    <property type="molecule type" value="Genomic_DNA"/>
</dbReference>
<evidence type="ECO:0000256" key="2">
    <source>
        <dbReference type="ARBA" id="ARBA00004569"/>
    </source>
</evidence>
<keyword evidence="5" id="KW-0106">Calcium</keyword>
<dbReference type="PANTHER" id="PTHR12294">
    <property type="entry name" value="EF HAND DOMAIN FAMILY A1,A2-RELATED"/>
    <property type="match status" value="1"/>
</dbReference>
<keyword evidence="4" id="KW-0999">Mitochondrion inner membrane</keyword>
<dbReference type="SMART" id="SM00054">
    <property type="entry name" value="EFh"/>
    <property type="match status" value="2"/>
</dbReference>
<dbReference type="SUPFAM" id="SSF47473">
    <property type="entry name" value="EF-hand"/>
    <property type="match status" value="2"/>
</dbReference>
<dbReference type="Gene3D" id="1.10.238.10">
    <property type="entry name" value="EF-hand"/>
    <property type="match status" value="2"/>
</dbReference>
<dbReference type="GO" id="GO:1990246">
    <property type="term" value="C:uniplex complex"/>
    <property type="evidence" value="ECO:0007669"/>
    <property type="project" value="TreeGrafter"/>
</dbReference>
<dbReference type="GO" id="GO:0036444">
    <property type="term" value="P:calcium import into the mitochondrion"/>
    <property type="evidence" value="ECO:0007669"/>
    <property type="project" value="UniProtKB-ARBA"/>
</dbReference>